<organism evidence="6 7">
    <name type="scientific">Planktomarina temperata RCA23</name>
    <dbReference type="NCBI Taxonomy" id="666509"/>
    <lineage>
        <taxon>Bacteria</taxon>
        <taxon>Pseudomonadati</taxon>
        <taxon>Pseudomonadota</taxon>
        <taxon>Alphaproteobacteria</taxon>
        <taxon>Rhodobacterales</taxon>
        <taxon>Paracoccaceae</taxon>
        <taxon>Planktomarina</taxon>
    </lineage>
</organism>
<evidence type="ECO:0000256" key="3">
    <source>
        <dbReference type="ARBA" id="ARBA00022679"/>
    </source>
</evidence>
<dbReference type="SUPFAM" id="SSF51161">
    <property type="entry name" value="Trimeric LpxA-like enzymes"/>
    <property type="match status" value="1"/>
</dbReference>
<dbReference type="PANTHER" id="PTHR43378">
    <property type="entry name" value="UDP-3-O-ACYLGLUCOSAMINE N-ACYLTRANSFERASE"/>
    <property type="match status" value="1"/>
</dbReference>
<keyword evidence="3 6" id="KW-0808">Transferase</keyword>
<dbReference type="AlphaFoldDB" id="A0AAN0VIE3"/>
<evidence type="ECO:0000313" key="7">
    <source>
        <dbReference type="Proteomes" id="UP000028680"/>
    </source>
</evidence>
<keyword evidence="1" id="KW-0444">Lipid biosynthesis</keyword>
<keyword evidence="7" id="KW-1185">Reference proteome</keyword>
<dbReference type="Proteomes" id="UP000028680">
    <property type="component" value="Chromosome"/>
</dbReference>
<dbReference type="GO" id="GO:0009245">
    <property type="term" value="P:lipid A biosynthetic process"/>
    <property type="evidence" value="ECO:0007669"/>
    <property type="project" value="UniProtKB-KW"/>
</dbReference>
<evidence type="ECO:0000313" key="6">
    <source>
        <dbReference type="EMBL" id="AII87039.1"/>
    </source>
</evidence>
<evidence type="ECO:0000256" key="1">
    <source>
        <dbReference type="ARBA" id="ARBA00022516"/>
    </source>
</evidence>
<dbReference type="InterPro" id="IPR007691">
    <property type="entry name" value="LpxD"/>
</dbReference>
<dbReference type="NCBIfam" id="NF002060">
    <property type="entry name" value="PRK00892.1"/>
    <property type="match status" value="1"/>
</dbReference>
<accession>A0AAN0VIE3</accession>
<sequence>MSVCNLQDLAKALNGQAVGDVALQVTGACEPQDAAGSLLAIATSQSYVERLPLGQARIALLAEGTDWHSLNLLGAILVPRPRFAMVGLSQAFDHRWRPGPPSIHPQACVEPGAEIGPGARIGAFCHIAAGAVLGENAWLGSHVTLGEGCTIGPEATLMAGVRIGAEVRIGARFIAHPGAVIGGDGFSFVTPERSAIENVRETLGDSKGAKPQAFARIHSLGSVVIGDDVELGANSCIDRGTIRDTQIGDGCKFDNLAQIGHNVKIGNNCMICAQVGIAGSSVLGNNVVLGGQTGVSDNLFIGDNAITGGATKVLSNIPAGRVMLGYPAMKMEAQLEVYKNLRRLPRMLKDLARLKKSLPDSDNSP</sequence>
<dbReference type="Gene3D" id="2.160.10.10">
    <property type="entry name" value="Hexapeptide repeat proteins"/>
    <property type="match status" value="1"/>
</dbReference>
<keyword evidence="2" id="KW-0441">Lipid A biosynthesis</keyword>
<dbReference type="PANTHER" id="PTHR43378:SF2">
    <property type="entry name" value="UDP-3-O-ACYLGLUCOSAMINE N-ACYLTRANSFERASE 1, MITOCHONDRIAL-RELATED"/>
    <property type="match status" value="1"/>
</dbReference>
<dbReference type="RefSeq" id="WP_044049813.1">
    <property type="nucleotide sequence ID" value="NZ_CP003984.1"/>
</dbReference>
<dbReference type="CDD" id="cd03352">
    <property type="entry name" value="LbH_LpxD"/>
    <property type="match status" value="1"/>
</dbReference>
<dbReference type="GO" id="GO:0016410">
    <property type="term" value="F:N-acyltransferase activity"/>
    <property type="evidence" value="ECO:0007669"/>
    <property type="project" value="InterPro"/>
</dbReference>
<dbReference type="KEGG" id="ptp:RCA23_c15010"/>
<proteinExistence type="predicted"/>
<keyword evidence="5 6" id="KW-0012">Acyltransferase</keyword>
<reference evidence="6 7" key="1">
    <citation type="journal article" date="2014" name="ISME J.">
        <title>Adaptation of an abundant Roseobacter RCA organism to pelagic systems revealed by genomic and transcriptomic analyses.</title>
        <authorList>
            <person name="Voget S."/>
            <person name="Wemheuer B."/>
            <person name="Brinkhoff T."/>
            <person name="Vollmers J."/>
            <person name="Dietrich S."/>
            <person name="Giebel H.A."/>
            <person name="Beardsley C."/>
            <person name="Sardemann C."/>
            <person name="Bakenhus I."/>
            <person name="Billerbeck S."/>
            <person name="Daniel R."/>
            <person name="Simon M."/>
        </authorList>
    </citation>
    <scope>NUCLEOTIDE SEQUENCE [LARGE SCALE GENOMIC DNA]</scope>
    <source>
        <strain evidence="6 7">RCA23</strain>
    </source>
</reference>
<gene>
    <name evidence="6" type="primary">lpxD</name>
    <name evidence="6" type="ORF">RCA23_c15010</name>
</gene>
<dbReference type="NCBIfam" id="TIGR01853">
    <property type="entry name" value="lipid_A_lpxD"/>
    <property type="match status" value="1"/>
</dbReference>
<dbReference type="GO" id="GO:0016020">
    <property type="term" value="C:membrane"/>
    <property type="evidence" value="ECO:0007669"/>
    <property type="project" value="GOC"/>
</dbReference>
<evidence type="ECO:0000256" key="4">
    <source>
        <dbReference type="ARBA" id="ARBA00023098"/>
    </source>
</evidence>
<dbReference type="InterPro" id="IPR011004">
    <property type="entry name" value="Trimer_LpxA-like_sf"/>
</dbReference>
<protein>
    <submittedName>
        <fullName evidence="6">UDP-3-O-[3-hydroxymyristoyl] glucosamine N-acyltransferase LpxD</fullName>
        <ecNumber evidence="6">2.3.1.-</ecNumber>
    </submittedName>
</protein>
<dbReference type="Pfam" id="PF00132">
    <property type="entry name" value="Hexapep"/>
    <property type="match status" value="2"/>
</dbReference>
<dbReference type="InterPro" id="IPR001451">
    <property type="entry name" value="Hexapep"/>
</dbReference>
<dbReference type="Gene3D" id="3.40.1390.10">
    <property type="entry name" value="MurE/MurF, N-terminal domain"/>
    <property type="match status" value="1"/>
</dbReference>
<keyword evidence="4" id="KW-0443">Lipid metabolism</keyword>
<evidence type="ECO:0000256" key="2">
    <source>
        <dbReference type="ARBA" id="ARBA00022556"/>
    </source>
</evidence>
<dbReference type="EC" id="2.3.1.-" evidence="6"/>
<name>A0AAN0VIE3_9RHOB</name>
<dbReference type="EMBL" id="CP003984">
    <property type="protein sequence ID" value="AII87039.1"/>
    <property type="molecule type" value="Genomic_DNA"/>
</dbReference>
<evidence type="ECO:0000256" key="5">
    <source>
        <dbReference type="ARBA" id="ARBA00023315"/>
    </source>
</evidence>